<protein>
    <submittedName>
        <fullName evidence="4">NAD(P)H-dependent oxidoreductase</fullName>
    </submittedName>
</protein>
<dbReference type="PANTHER" id="PTHR43278:SF4">
    <property type="entry name" value="NAD(P)H-DEPENDENT FMN-CONTAINING OXIDOREDUCTASE YWQN-RELATED"/>
    <property type="match status" value="1"/>
</dbReference>
<dbReference type="PANTHER" id="PTHR43278">
    <property type="entry name" value="NAD(P)H-DEPENDENT FMN-CONTAINING OXIDOREDUCTASE YWQN-RELATED"/>
    <property type="match status" value="1"/>
</dbReference>
<dbReference type="Proteomes" id="UP000694501">
    <property type="component" value="Unassembled WGS sequence"/>
</dbReference>
<dbReference type="InterPro" id="IPR003680">
    <property type="entry name" value="Flavodoxin_fold"/>
</dbReference>
<keyword evidence="2" id="KW-0288">FMN</keyword>
<dbReference type="EMBL" id="JAELVF020000001">
    <property type="protein sequence ID" value="MBU7597890.1"/>
    <property type="molecule type" value="Genomic_DNA"/>
</dbReference>
<feature type="domain" description="Flavodoxin-like fold" evidence="3">
    <location>
        <begin position="31"/>
        <end position="206"/>
    </location>
</feature>
<name>A0A949N1J4_9ACTN</name>
<evidence type="ECO:0000256" key="1">
    <source>
        <dbReference type="ARBA" id="ARBA00022630"/>
    </source>
</evidence>
<evidence type="ECO:0000256" key="2">
    <source>
        <dbReference type="ARBA" id="ARBA00022643"/>
    </source>
</evidence>
<dbReference type="InterPro" id="IPR029039">
    <property type="entry name" value="Flavoprotein-like_sf"/>
</dbReference>
<keyword evidence="1" id="KW-0285">Flavoprotein</keyword>
<gene>
    <name evidence="4" type="ORF">JGS22_009740</name>
</gene>
<dbReference type="Pfam" id="PF02525">
    <property type="entry name" value="Flavodoxin_2"/>
    <property type="match status" value="1"/>
</dbReference>
<proteinExistence type="predicted"/>
<evidence type="ECO:0000313" key="5">
    <source>
        <dbReference type="Proteomes" id="UP000694501"/>
    </source>
</evidence>
<dbReference type="InterPro" id="IPR051796">
    <property type="entry name" value="ISF_SsuE-like"/>
</dbReference>
<evidence type="ECO:0000259" key="3">
    <source>
        <dbReference type="Pfam" id="PF02525"/>
    </source>
</evidence>
<accession>A0A949N1J4</accession>
<dbReference type="Gene3D" id="3.40.50.360">
    <property type="match status" value="1"/>
</dbReference>
<evidence type="ECO:0000313" key="4">
    <source>
        <dbReference type="EMBL" id="MBU7597890.1"/>
    </source>
</evidence>
<sequence>MSTPAFESPATTPTEYRATGEWSEAARRSYLFVLGSSRTGGNTEVLARAAADQLPPQISQRWVDLKHVRLPDFRDGVHQGHQGYEEGVFPGGEAERQLYEATVSATDIVFAAPMYWYGMPAQLKRYFDYWSGWLNAPSLEFQQRMAGRRLWNIAARADPRDEMAEGLIAQLTNAAAFMGMSYGGALLGRGVARRDIYRDQAALARAKTFFRQDVPLARFTCDVPVEQQ</sequence>
<comment type="caution">
    <text evidence="4">The sequence shown here is derived from an EMBL/GenBank/DDBJ whole genome shotgun (WGS) entry which is preliminary data.</text>
</comment>
<dbReference type="AlphaFoldDB" id="A0A949N1J4"/>
<keyword evidence="5" id="KW-1185">Reference proteome</keyword>
<organism evidence="4 5">
    <name type="scientific">Streptomyces tardus</name>
    <dbReference type="NCBI Taxonomy" id="2780544"/>
    <lineage>
        <taxon>Bacteria</taxon>
        <taxon>Bacillati</taxon>
        <taxon>Actinomycetota</taxon>
        <taxon>Actinomycetes</taxon>
        <taxon>Kitasatosporales</taxon>
        <taxon>Streptomycetaceae</taxon>
        <taxon>Streptomyces</taxon>
    </lineage>
</organism>
<dbReference type="SUPFAM" id="SSF52218">
    <property type="entry name" value="Flavoproteins"/>
    <property type="match status" value="1"/>
</dbReference>
<reference evidence="4" key="1">
    <citation type="submission" date="2021-06" db="EMBL/GenBank/DDBJ databases">
        <title>Sequencing of actinobacteria type strains.</title>
        <authorList>
            <person name="Nguyen G.-S."/>
            <person name="Wentzel A."/>
        </authorList>
    </citation>
    <scope>NUCLEOTIDE SEQUENCE</scope>
    <source>
        <strain evidence="4">P38-E01</strain>
    </source>
</reference>
<dbReference type="RefSeq" id="WP_211042077.1">
    <property type="nucleotide sequence ID" value="NZ_JAELVF020000001.1"/>
</dbReference>